<evidence type="ECO:0000256" key="1">
    <source>
        <dbReference type="ARBA" id="ARBA00004613"/>
    </source>
</evidence>
<dbReference type="InterPro" id="IPR011050">
    <property type="entry name" value="Pectin_lyase_fold/virulence"/>
</dbReference>
<protein>
    <submittedName>
        <fullName evidence="6">Filamentous hemagglutinin N-terminal domain-containing protein</fullName>
    </submittedName>
</protein>
<dbReference type="InterPro" id="IPR041286">
    <property type="entry name" value="MBG_2"/>
</dbReference>
<dbReference type="AlphaFoldDB" id="A0A7X3KQM8"/>
<dbReference type="NCBIfam" id="TIGR01901">
    <property type="entry name" value="adhes_NPXG"/>
    <property type="match status" value="1"/>
</dbReference>
<reference evidence="6 7" key="1">
    <citation type="submission" date="2019-12" db="EMBL/GenBank/DDBJ databases">
        <title>Halomonas rutogse sp. nov. isolated from two lakes on Tibetan Plateau.</title>
        <authorList>
            <person name="Gao P."/>
        </authorList>
    </citation>
    <scope>NUCLEOTIDE SEQUENCE [LARGE SCALE GENOMIC DNA]</scope>
    <source>
        <strain evidence="6 7">ZH2S</strain>
    </source>
</reference>
<dbReference type="PANTHER" id="PTHR12338:SF8">
    <property type="entry name" value="HEME_HEMOPEXIN-BINDING PROTEIN"/>
    <property type="match status" value="1"/>
</dbReference>
<keyword evidence="2" id="KW-0964">Secreted</keyword>
<dbReference type="InterPro" id="IPR024973">
    <property type="entry name" value="ESPR"/>
</dbReference>
<dbReference type="Pfam" id="PF18657">
    <property type="entry name" value="YDG"/>
    <property type="match status" value="1"/>
</dbReference>
<feature type="region of interest" description="Disordered" evidence="4">
    <location>
        <begin position="686"/>
        <end position="710"/>
    </location>
</feature>
<feature type="compositionally biased region" description="Low complexity" evidence="4">
    <location>
        <begin position="781"/>
        <end position="803"/>
    </location>
</feature>
<feature type="compositionally biased region" description="Low complexity" evidence="4">
    <location>
        <begin position="741"/>
        <end position="773"/>
    </location>
</feature>
<organism evidence="6 7">
    <name type="scientific">Vreelandella zhuhanensis</name>
    <dbReference type="NCBI Taxonomy" id="2684210"/>
    <lineage>
        <taxon>Bacteria</taxon>
        <taxon>Pseudomonadati</taxon>
        <taxon>Pseudomonadota</taxon>
        <taxon>Gammaproteobacteria</taxon>
        <taxon>Oceanospirillales</taxon>
        <taxon>Halomonadaceae</taxon>
        <taxon>Vreelandella</taxon>
    </lineage>
</organism>
<comment type="caution">
    <text evidence="6">The sequence shown here is derived from an EMBL/GenBank/DDBJ whole genome shotgun (WGS) entry which is preliminary data.</text>
</comment>
<dbReference type="Pfam" id="PF13018">
    <property type="entry name" value="ESPR"/>
    <property type="match status" value="1"/>
</dbReference>
<evidence type="ECO:0000259" key="5">
    <source>
        <dbReference type="SMART" id="SM00912"/>
    </source>
</evidence>
<feature type="region of interest" description="Disordered" evidence="4">
    <location>
        <begin position="730"/>
        <end position="812"/>
    </location>
</feature>
<evidence type="ECO:0000313" key="7">
    <source>
        <dbReference type="Proteomes" id="UP000437638"/>
    </source>
</evidence>
<dbReference type="InterPro" id="IPR012334">
    <property type="entry name" value="Pectin_lyas_fold"/>
</dbReference>
<evidence type="ECO:0000256" key="4">
    <source>
        <dbReference type="SAM" id="MobiDB-lite"/>
    </source>
</evidence>
<dbReference type="RefSeq" id="WP_160418443.1">
    <property type="nucleotide sequence ID" value="NZ_WTKP01000004.1"/>
</dbReference>
<sequence>MNRIFQSIWNQKVGTFVAVSECAKNGGRKIASSCYSTSAGGTRFILKPLVASMLLVAGGNAWALPVGGEVSAGGATIGGDATAMEITQTTQNAAINWQAFDIASGEAVNFAQPNSSSVVLNRVLGSDPSAIMGTLTANGNVFLINPNGVLFGQNASVNVGGLVASTLSLSDSDFMAGRYNFAGTGDGSIVNQGAINADGGYIALLGANVSNQGTLQANLGTVALAAGDAITLDVAGDGLLNVAVNQGALDALVQNGGMIQADGGTVLMTAQSAGDLFQSTVNNTGMIRAQSIENRNGTIMLMGDMRSGTVKVGGTLDASAANGGDGGFIETSAAHVKIANDVQITTAAPLGKTGTWLIDPVDFVISSDGDIAGSTLSAQLVTSNVRIENVPGAGNGDIFVNEAVTWTPTPNPTTLTLNASRDVIVNEAITTTGGNLQLFAERDVVLKAPITTTSAGGGGDLTAVAGRNIEVNALAALTTTGGDILLLAANDGTGVGTVNFAPGAPPVAVTGPLSSVNIFYAPVSYDTPTDFSGNFTLTGGATLTTHMWVFPEGVNKMYDGNTDATLELMGNPTRAGDVSLQSGAASFDSANVGTDKTVTYSGYSLGGDDAGLFALFAPFNTVTAEQGVPGAGVTTANITQAPLTITAIGADKEFGVELDPETLTYEQEGLVPGETIGDVTLTSPGTAATADVGDHDIKPSDAEPGSFDPNNYEIDYKFGTLEVYLVETTDPVDPIPDPVDPVDTTVPGDTIDPIDPSTTDPSTTDPSTTDPGDPVAPTPTDPEITDPSTTDPSTTDPDGSEPSLPLAVALSELPEEALRPVISFPDENGDSPENISEGLELTFATAAVNMPTLQLERLDPPAETDLLAPQVEAYVPPVYEPKQDRF</sequence>
<evidence type="ECO:0000256" key="2">
    <source>
        <dbReference type="ARBA" id="ARBA00022525"/>
    </source>
</evidence>
<dbReference type="InterPro" id="IPR050909">
    <property type="entry name" value="Bact_Autotransporter_VF"/>
</dbReference>
<dbReference type="PANTHER" id="PTHR12338">
    <property type="entry name" value="AUTOTRANSPORTER"/>
    <property type="match status" value="1"/>
</dbReference>
<dbReference type="EMBL" id="WTKP01000004">
    <property type="protein sequence ID" value="MWJ28078.1"/>
    <property type="molecule type" value="Genomic_DNA"/>
</dbReference>
<keyword evidence="3" id="KW-0732">Signal</keyword>
<name>A0A7X3KQM8_9GAMM</name>
<dbReference type="Pfam" id="PF18676">
    <property type="entry name" value="MBG_2"/>
    <property type="match status" value="1"/>
</dbReference>
<dbReference type="GO" id="GO:0005576">
    <property type="term" value="C:extracellular region"/>
    <property type="evidence" value="ECO:0007669"/>
    <property type="project" value="UniProtKB-SubCell"/>
</dbReference>
<dbReference type="InterPro" id="IPR008638">
    <property type="entry name" value="FhaB/CdiA-like_TPS"/>
</dbReference>
<evidence type="ECO:0000313" key="6">
    <source>
        <dbReference type="EMBL" id="MWJ28078.1"/>
    </source>
</evidence>
<gene>
    <name evidence="6" type="ORF">GPM19_07650</name>
</gene>
<dbReference type="Proteomes" id="UP000437638">
    <property type="component" value="Unassembled WGS sequence"/>
</dbReference>
<dbReference type="Pfam" id="PF05860">
    <property type="entry name" value="TPS"/>
    <property type="match status" value="1"/>
</dbReference>
<proteinExistence type="predicted"/>
<comment type="subcellular location">
    <subcellularLocation>
        <location evidence="1">Secreted</location>
    </subcellularLocation>
</comment>
<evidence type="ECO:0000256" key="3">
    <source>
        <dbReference type="ARBA" id="ARBA00022729"/>
    </source>
</evidence>
<dbReference type="InterPro" id="IPR041248">
    <property type="entry name" value="YDG"/>
</dbReference>
<keyword evidence="7" id="KW-1185">Reference proteome</keyword>
<accession>A0A7X3KQM8</accession>
<dbReference type="Gene3D" id="2.160.20.10">
    <property type="entry name" value="Single-stranded right-handed beta-helix, Pectin lyase-like"/>
    <property type="match status" value="1"/>
</dbReference>
<dbReference type="SUPFAM" id="SSF51126">
    <property type="entry name" value="Pectin lyase-like"/>
    <property type="match status" value="1"/>
</dbReference>
<feature type="compositionally biased region" description="Basic and acidic residues" evidence="4">
    <location>
        <begin position="692"/>
        <end position="701"/>
    </location>
</feature>
<feature type="domain" description="Filamentous haemagglutinin FhaB/tRNA nuclease CdiA-like TPS" evidence="5">
    <location>
        <begin position="61"/>
        <end position="173"/>
    </location>
</feature>
<dbReference type="SMART" id="SM00912">
    <property type="entry name" value="Haemagg_act"/>
    <property type="match status" value="1"/>
</dbReference>